<dbReference type="Proteomes" id="UP000433050">
    <property type="component" value="Unassembled WGS sequence"/>
</dbReference>
<reference evidence="1 2" key="1">
    <citation type="submission" date="2019-12" db="EMBL/GenBank/DDBJ databases">
        <authorList>
            <person name="Reyes-Prieto M."/>
        </authorList>
    </citation>
    <scope>NUCLEOTIDE SEQUENCE [LARGE SCALE GENOMIC DNA]</scope>
    <source>
        <strain evidence="1">HF14-78462</strain>
    </source>
</reference>
<name>A0A5S9Q3H6_9HYPH</name>
<dbReference type="AlphaFoldDB" id="A0A5S9Q3H6"/>
<proteinExistence type="predicted"/>
<organism evidence="1 2">
    <name type="scientific">Starkeya nomas</name>
    <dbReference type="NCBI Taxonomy" id="2666134"/>
    <lineage>
        <taxon>Bacteria</taxon>
        <taxon>Pseudomonadati</taxon>
        <taxon>Pseudomonadota</taxon>
        <taxon>Alphaproteobacteria</taxon>
        <taxon>Hyphomicrobiales</taxon>
        <taxon>Xanthobacteraceae</taxon>
        <taxon>Starkeya</taxon>
    </lineage>
</organism>
<evidence type="ECO:0000313" key="1">
    <source>
        <dbReference type="EMBL" id="CAA0111689.1"/>
    </source>
</evidence>
<protein>
    <submittedName>
        <fullName evidence="1">Uncharacterized protein</fullName>
    </submittedName>
</protein>
<sequence length="67" mass="7612">MVQSISEPSSPIQDVFAHEVVRSGLDRVLRTIRRYLGMDVAFISHFRIHDRVFEHVDADGPAPIAPR</sequence>
<gene>
    <name evidence="1" type="ORF">STARVERO_03965</name>
</gene>
<accession>A0A5S9Q3H6</accession>
<dbReference type="RefSeq" id="WP_200837870.1">
    <property type="nucleotide sequence ID" value="NZ_CACSAS010000001.1"/>
</dbReference>
<evidence type="ECO:0000313" key="2">
    <source>
        <dbReference type="Proteomes" id="UP000433050"/>
    </source>
</evidence>
<keyword evidence="2" id="KW-1185">Reference proteome</keyword>
<dbReference type="EMBL" id="CACSAS010000001">
    <property type="protein sequence ID" value="CAA0111689.1"/>
    <property type="molecule type" value="Genomic_DNA"/>
</dbReference>